<dbReference type="NCBIfam" id="TIGR02937">
    <property type="entry name" value="sigma70-ECF"/>
    <property type="match status" value="1"/>
</dbReference>
<dbReference type="Pfam" id="PF08281">
    <property type="entry name" value="Sigma70_r4_2"/>
    <property type="match status" value="1"/>
</dbReference>
<dbReference type="GO" id="GO:0016987">
    <property type="term" value="F:sigma factor activity"/>
    <property type="evidence" value="ECO:0007669"/>
    <property type="project" value="UniProtKB-KW"/>
</dbReference>
<dbReference type="InterPro" id="IPR013325">
    <property type="entry name" value="RNA_pol_sigma_r2"/>
</dbReference>
<dbReference type="InterPro" id="IPR007627">
    <property type="entry name" value="RNA_pol_sigma70_r2"/>
</dbReference>
<evidence type="ECO:0000256" key="5">
    <source>
        <dbReference type="SAM" id="MobiDB-lite"/>
    </source>
</evidence>
<protein>
    <submittedName>
        <fullName evidence="8">Sigma-70 family RNA polymerase sigma factor</fullName>
    </submittedName>
</protein>
<evidence type="ECO:0000259" key="6">
    <source>
        <dbReference type="Pfam" id="PF04542"/>
    </source>
</evidence>
<dbReference type="CDD" id="cd06171">
    <property type="entry name" value="Sigma70_r4"/>
    <property type="match status" value="1"/>
</dbReference>
<accession>A0AAU7CJR0</accession>
<keyword evidence="3" id="KW-0731">Sigma factor</keyword>
<reference evidence="8" key="1">
    <citation type="submission" date="2024-05" db="EMBL/GenBank/DDBJ databases">
        <title>Planctomycetes of the genus Singulisphaera possess chitinolytic capabilities.</title>
        <authorList>
            <person name="Ivanova A."/>
        </authorList>
    </citation>
    <scope>NUCLEOTIDE SEQUENCE</scope>
    <source>
        <strain evidence="8">Ch08T</strain>
    </source>
</reference>
<comment type="similarity">
    <text evidence="1">Belongs to the sigma-70 factor family. ECF subfamily.</text>
</comment>
<dbReference type="RefSeq" id="WP_406698202.1">
    <property type="nucleotide sequence ID" value="NZ_CP155447.1"/>
</dbReference>
<dbReference type="InterPro" id="IPR039425">
    <property type="entry name" value="RNA_pol_sigma-70-like"/>
</dbReference>
<evidence type="ECO:0000256" key="2">
    <source>
        <dbReference type="ARBA" id="ARBA00023015"/>
    </source>
</evidence>
<evidence type="ECO:0000259" key="7">
    <source>
        <dbReference type="Pfam" id="PF08281"/>
    </source>
</evidence>
<dbReference type="Pfam" id="PF04542">
    <property type="entry name" value="Sigma70_r2"/>
    <property type="match status" value="1"/>
</dbReference>
<feature type="domain" description="RNA polymerase sigma-70 region 2" evidence="6">
    <location>
        <begin position="46"/>
        <end position="107"/>
    </location>
</feature>
<evidence type="ECO:0000256" key="1">
    <source>
        <dbReference type="ARBA" id="ARBA00010641"/>
    </source>
</evidence>
<dbReference type="InterPro" id="IPR014284">
    <property type="entry name" value="RNA_pol_sigma-70_dom"/>
</dbReference>
<evidence type="ECO:0000313" key="8">
    <source>
        <dbReference type="EMBL" id="XBH05385.1"/>
    </source>
</evidence>
<feature type="region of interest" description="Disordered" evidence="5">
    <location>
        <begin position="271"/>
        <end position="297"/>
    </location>
</feature>
<dbReference type="GO" id="GO:0003677">
    <property type="term" value="F:DNA binding"/>
    <property type="evidence" value="ECO:0007669"/>
    <property type="project" value="InterPro"/>
</dbReference>
<keyword evidence="4" id="KW-0804">Transcription</keyword>
<evidence type="ECO:0000256" key="4">
    <source>
        <dbReference type="ARBA" id="ARBA00023163"/>
    </source>
</evidence>
<organism evidence="8">
    <name type="scientific">Singulisphaera sp. Ch08</name>
    <dbReference type="NCBI Taxonomy" id="3120278"/>
    <lineage>
        <taxon>Bacteria</taxon>
        <taxon>Pseudomonadati</taxon>
        <taxon>Planctomycetota</taxon>
        <taxon>Planctomycetia</taxon>
        <taxon>Isosphaerales</taxon>
        <taxon>Isosphaeraceae</taxon>
        <taxon>Singulisphaera</taxon>
    </lineage>
</organism>
<dbReference type="InterPro" id="IPR013784">
    <property type="entry name" value="Carb-bd-like_fold"/>
</dbReference>
<dbReference type="InterPro" id="IPR013249">
    <property type="entry name" value="RNA_pol_sigma70_r4_t2"/>
</dbReference>
<dbReference type="EMBL" id="CP155447">
    <property type="protein sequence ID" value="XBH05385.1"/>
    <property type="molecule type" value="Genomic_DNA"/>
</dbReference>
<evidence type="ECO:0000256" key="3">
    <source>
        <dbReference type="ARBA" id="ARBA00023082"/>
    </source>
</evidence>
<keyword evidence="2" id="KW-0805">Transcription regulation</keyword>
<dbReference type="PANTHER" id="PTHR43133">
    <property type="entry name" value="RNA POLYMERASE ECF-TYPE SIGMA FACTO"/>
    <property type="match status" value="1"/>
</dbReference>
<feature type="domain" description="RNA polymerase sigma factor 70 region 4 type 2" evidence="7">
    <location>
        <begin position="139"/>
        <end position="189"/>
    </location>
</feature>
<dbReference type="SUPFAM" id="SSF88946">
    <property type="entry name" value="Sigma2 domain of RNA polymerase sigma factors"/>
    <property type="match status" value="1"/>
</dbReference>
<dbReference type="InterPro" id="IPR013324">
    <property type="entry name" value="RNA_pol_sigma_r3/r4-like"/>
</dbReference>
<gene>
    <name evidence="8" type="ORF">V5E97_05045</name>
</gene>
<dbReference type="GO" id="GO:0030246">
    <property type="term" value="F:carbohydrate binding"/>
    <property type="evidence" value="ECO:0007669"/>
    <property type="project" value="InterPro"/>
</dbReference>
<dbReference type="AlphaFoldDB" id="A0AAU7CJR0"/>
<name>A0AAU7CJR0_9BACT</name>
<dbReference type="Gene3D" id="1.10.10.10">
    <property type="entry name" value="Winged helix-like DNA-binding domain superfamily/Winged helix DNA-binding domain"/>
    <property type="match status" value="1"/>
</dbReference>
<dbReference type="SUPFAM" id="SSF88659">
    <property type="entry name" value="Sigma3 and sigma4 domains of RNA polymerase sigma factors"/>
    <property type="match status" value="1"/>
</dbReference>
<sequence>MPTASGSGTLGQIQRLLEEGTFTGVSDARLLERFVTRRDEAAFTALVERHGAMVRNTCRAVLKDPSAADDAFQATFVLLFRKGGSIQGCEALGGWLHRVAYRVALQAGAAAARRRDVESAAGGLRVAESPAPDDLGGLLHEEIERLPERLRLPLVLCDLEGMTRDQAAERLGWSEGALRGRLAKGRQLLRNRLTRRGITLAVPLAPPGAVPKPLVTTTVQAVAGGASGAAAALVKAFSRGWILTRLKVAGAAVLVLGTTLAAMSYESDPIDPDQPIKEQEASARQVPKAPVVPTNEPTDHVVGRIVDLEGRPVAGAMVNVKWLYTPPDGKLDAWIDTIKRLGKEPYGLNLNHTRERFSASTGRDGRFRIDAMPRDRIAVASIAGPGIETTEVYILTRDVPTIRTKDPQLVDGRAIIYYGARFDHAAAPARPIVGTIRDQDTGAPIPGVHITGMPILSGSLIPTHDVEATSDAQGRYQIQGLSLSRGIRLFTEAPIGQPYVNCTFDSPAVEPKPGPFTFDLALKRGILVRGRLTDKATGRPLEGKVIYHAFRDNAYLGEFPNSQQNTQVNRVPISGSDGRFTIAALPGRGLIAARANEERYLHGLGIDSIKGFDRALRAFNTYPYYFIPSDQHVIAEINSAPGKDVVDLNLEADPGRTVTGTMVDPDGQPLLFGNGVEVRTLDVFQNPQQTPGNPTFVVTGLPSGRYRLDFIHRGRKLAGSLALRGDETDPLTAQLQPWGTVIGRVVDEEGKPRTDVEIFSTTRERPDPEAGDLVEKPTVDGEGRFRIEGLVPGVKYDALGSAPKKATGPILKSVQVEPGEVKDLGDVVLPTWKKDQN</sequence>
<dbReference type="GO" id="GO:0006352">
    <property type="term" value="P:DNA-templated transcription initiation"/>
    <property type="evidence" value="ECO:0007669"/>
    <property type="project" value="InterPro"/>
</dbReference>
<dbReference type="Gene3D" id="1.10.1740.10">
    <property type="match status" value="1"/>
</dbReference>
<proteinExistence type="inferred from homology"/>
<dbReference type="SUPFAM" id="SSF49452">
    <property type="entry name" value="Starch-binding domain-like"/>
    <property type="match status" value="1"/>
</dbReference>
<dbReference type="InterPro" id="IPR036388">
    <property type="entry name" value="WH-like_DNA-bd_sf"/>
</dbReference>
<dbReference type="PANTHER" id="PTHR43133:SF51">
    <property type="entry name" value="RNA POLYMERASE SIGMA FACTOR"/>
    <property type="match status" value="1"/>
</dbReference>